<evidence type="ECO:0000313" key="1">
    <source>
        <dbReference type="EMBL" id="MQA18224.1"/>
    </source>
</evidence>
<dbReference type="Proteomes" id="UP000444318">
    <property type="component" value="Unassembled WGS sequence"/>
</dbReference>
<dbReference type="AlphaFoldDB" id="A0A843S7S4"/>
<evidence type="ECO:0000313" key="2">
    <source>
        <dbReference type="Proteomes" id="UP000444318"/>
    </source>
</evidence>
<evidence type="ECO:0008006" key="3">
    <source>
        <dbReference type="Google" id="ProtNLM"/>
    </source>
</evidence>
<comment type="caution">
    <text evidence="1">The sequence shown here is derived from an EMBL/GenBank/DDBJ whole genome shotgun (WGS) entry which is preliminary data.</text>
</comment>
<name>A0A843S7S4_9BURK</name>
<reference evidence="1 2" key="1">
    <citation type="submission" date="2019-10" db="EMBL/GenBank/DDBJ databases">
        <title>Two novel species isolated from a subtropical stream in China.</title>
        <authorList>
            <person name="Lu H."/>
        </authorList>
    </citation>
    <scope>NUCLEOTIDE SEQUENCE [LARGE SCALE GENOMIC DNA]</scope>
    <source>
        <strain evidence="1 2">FT103W</strain>
    </source>
</reference>
<sequence length="313" mass="34833">MMKYFLIFLITHIATVLSKEWTPTQWIWKKQSDGTFSRLSMLLPVSLVGSNETYYFNFDTGAEVSLLFKNNVFLDRQLSEIINHSPRVYLSKEYHEATNYGVVLEGKILDASISKLPFLFHNLVTGQKSHVIGSVGLNAFSAAVLAIDFIANRAMQAENVDIIGSSSPVNIHYQDYTLSSGLPLVSLSTMGKKQGIFVLDTGFSIAELAIFNLDTWKAVTGRSLDDFRNKKIIEHTLGRRLVCIIAPSLLDIDFGPVRLGKLTTAYCLRDGIPFKETGLDGLLGNPVFYDKAILVFDTKNRQLGIGIATEPKK</sequence>
<gene>
    <name evidence="1" type="ORF">GEV01_01715</name>
</gene>
<dbReference type="RefSeq" id="WP_152801088.1">
    <property type="nucleotide sequence ID" value="NZ_WHUF01000001.1"/>
</dbReference>
<proteinExistence type="predicted"/>
<keyword evidence="2" id="KW-1185">Reference proteome</keyword>
<accession>A0A843S7S4</accession>
<protein>
    <recommendedName>
        <fullName evidence="3">Aspartyl protease</fullName>
    </recommendedName>
</protein>
<organism evidence="1 2">
    <name type="scientific">Rugamonas rivuli</name>
    <dbReference type="NCBI Taxonomy" id="2743358"/>
    <lineage>
        <taxon>Bacteria</taxon>
        <taxon>Pseudomonadati</taxon>
        <taxon>Pseudomonadota</taxon>
        <taxon>Betaproteobacteria</taxon>
        <taxon>Burkholderiales</taxon>
        <taxon>Oxalobacteraceae</taxon>
        <taxon>Telluria group</taxon>
        <taxon>Rugamonas</taxon>
    </lineage>
</organism>
<dbReference type="EMBL" id="WHUF01000001">
    <property type="protein sequence ID" value="MQA18224.1"/>
    <property type="molecule type" value="Genomic_DNA"/>
</dbReference>